<evidence type="ECO:0000313" key="2">
    <source>
        <dbReference type="EMBL" id="AQS40070.1"/>
    </source>
</evidence>
<dbReference type="STRING" id="225848.Sps_04992"/>
<gene>
    <name evidence="2" type="ORF">Sps_04992</name>
</gene>
<proteinExistence type="predicted"/>
<dbReference type="RefSeq" id="WP_257788640.1">
    <property type="nucleotide sequence ID" value="NZ_CP014782.1"/>
</dbReference>
<evidence type="ECO:0000256" key="1">
    <source>
        <dbReference type="SAM" id="SignalP"/>
    </source>
</evidence>
<dbReference type="Proteomes" id="UP000189545">
    <property type="component" value="Chromosome"/>
</dbReference>
<keyword evidence="3" id="KW-1185">Reference proteome</keyword>
<keyword evidence="1" id="KW-0732">Signal</keyword>
<dbReference type="PROSITE" id="PS51257">
    <property type="entry name" value="PROKAR_LIPOPROTEIN"/>
    <property type="match status" value="1"/>
</dbReference>
<dbReference type="EMBL" id="CP014782">
    <property type="protein sequence ID" value="AQS40070.1"/>
    <property type="molecule type" value="Genomic_DNA"/>
</dbReference>
<organism evidence="2 3">
    <name type="scientific">Shewanella psychrophila</name>
    <dbReference type="NCBI Taxonomy" id="225848"/>
    <lineage>
        <taxon>Bacteria</taxon>
        <taxon>Pseudomonadati</taxon>
        <taxon>Pseudomonadota</taxon>
        <taxon>Gammaproteobacteria</taxon>
        <taxon>Alteromonadales</taxon>
        <taxon>Shewanellaceae</taxon>
        <taxon>Shewanella</taxon>
    </lineage>
</organism>
<sequence length="44" mass="4922">MKLQLIILVGLVASCGMFSQVSQAKVYQCEVDGKWCFRITSVKL</sequence>
<evidence type="ECO:0008006" key="4">
    <source>
        <dbReference type="Google" id="ProtNLM"/>
    </source>
</evidence>
<dbReference type="KEGG" id="spsw:Sps_04992"/>
<dbReference type="AlphaFoldDB" id="A0A1S6HWX6"/>
<feature type="chain" id="PRO_5012142234" description="DUF4124 domain-containing protein" evidence="1">
    <location>
        <begin position="25"/>
        <end position="44"/>
    </location>
</feature>
<accession>A0A1S6HWX6</accession>
<protein>
    <recommendedName>
        <fullName evidence="4">DUF4124 domain-containing protein</fullName>
    </recommendedName>
</protein>
<reference evidence="2 3" key="1">
    <citation type="submission" date="2016-03" db="EMBL/GenBank/DDBJ databases">
        <title>Complete genome sequence of Shewanella psychrophila WP2, a deep sea bacterium isolated from west Pacific sediment.</title>
        <authorList>
            <person name="Xu G."/>
            <person name="Jian H."/>
        </authorList>
    </citation>
    <scope>NUCLEOTIDE SEQUENCE [LARGE SCALE GENOMIC DNA]</scope>
    <source>
        <strain evidence="2 3">WP2</strain>
    </source>
</reference>
<feature type="signal peptide" evidence="1">
    <location>
        <begin position="1"/>
        <end position="24"/>
    </location>
</feature>
<name>A0A1S6HWX6_9GAMM</name>
<evidence type="ECO:0000313" key="3">
    <source>
        <dbReference type="Proteomes" id="UP000189545"/>
    </source>
</evidence>